<dbReference type="PANTHER" id="PTHR45959:SF2">
    <property type="entry name" value="BHLH TRANSCRIPTION FACTOR"/>
    <property type="match status" value="1"/>
</dbReference>
<name>A0A6V7NUU2_ANACO</name>
<feature type="coiled-coil region" evidence="4">
    <location>
        <begin position="120"/>
        <end position="147"/>
    </location>
</feature>
<keyword evidence="3" id="KW-0804">Transcription</keyword>
<dbReference type="GO" id="GO:0046983">
    <property type="term" value="F:protein dimerization activity"/>
    <property type="evidence" value="ECO:0007669"/>
    <property type="project" value="InterPro"/>
</dbReference>
<dbReference type="SUPFAM" id="SSF47459">
    <property type="entry name" value="HLH, helix-loop-helix DNA-binding domain"/>
    <property type="match status" value="1"/>
</dbReference>
<dbReference type="SMART" id="SM00353">
    <property type="entry name" value="HLH"/>
    <property type="match status" value="1"/>
</dbReference>
<evidence type="ECO:0000256" key="3">
    <source>
        <dbReference type="ARBA" id="ARBA00023163"/>
    </source>
</evidence>
<proteinExistence type="inferred from homology"/>
<comment type="similarity">
    <text evidence="1">Belongs to the bHLH protein family.</text>
</comment>
<sequence length="224" mass="24784">MTADRSSAAAAAPDASSPTILSFGKPVSRKNEPSLYSEFLATVKPKEELEFSNVPHGLKRSYEAMSFHGVKKASANSRPASHNQEHIIAERKRREKLSQRFIALSAIVPGLKKMDKASVLGDAIKYLKQLQEKVDTLEEQAAKRTVESAVLVKKSRCSPTTIVRVLVKALSEIERLHLSIVNTSVVPFANSSLDITVMAQVEEEFSLTVKDLVKKLNMAFKQFM</sequence>
<protein>
    <recommendedName>
        <fullName evidence="6">BHLH domain-containing protein</fullName>
    </recommendedName>
</protein>
<gene>
    <name evidence="7" type="ORF">CB5_LOCUS5594</name>
</gene>
<feature type="compositionally biased region" description="Low complexity" evidence="5">
    <location>
        <begin position="1"/>
        <end position="18"/>
    </location>
</feature>
<dbReference type="InterPro" id="IPR011598">
    <property type="entry name" value="bHLH_dom"/>
</dbReference>
<keyword evidence="2" id="KW-0805">Transcription regulation</keyword>
<evidence type="ECO:0000256" key="1">
    <source>
        <dbReference type="ARBA" id="ARBA00005510"/>
    </source>
</evidence>
<dbReference type="InterPro" id="IPR052610">
    <property type="entry name" value="bHLH_transcription_regulator"/>
</dbReference>
<feature type="region of interest" description="Disordered" evidence="5">
    <location>
        <begin position="1"/>
        <end position="31"/>
    </location>
</feature>
<organism evidence="7">
    <name type="scientific">Ananas comosus var. bracteatus</name>
    <name type="common">red pineapple</name>
    <dbReference type="NCBI Taxonomy" id="296719"/>
    <lineage>
        <taxon>Eukaryota</taxon>
        <taxon>Viridiplantae</taxon>
        <taxon>Streptophyta</taxon>
        <taxon>Embryophyta</taxon>
        <taxon>Tracheophyta</taxon>
        <taxon>Spermatophyta</taxon>
        <taxon>Magnoliopsida</taxon>
        <taxon>Liliopsida</taxon>
        <taxon>Poales</taxon>
        <taxon>Bromeliaceae</taxon>
        <taxon>Bromelioideae</taxon>
        <taxon>Ananas</taxon>
    </lineage>
</organism>
<evidence type="ECO:0000256" key="4">
    <source>
        <dbReference type="SAM" id="Coils"/>
    </source>
</evidence>
<reference evidence="7" key="1">
    <citation type="submission" date="2020-07" db="EMBL/GenBank/DDBJ databases">
        <authorList>
            <person name="Lin J."/>
        </authorList>
    </citation>
    <scope>NUCLEOTIDE SEQUENCE</scope>
</reference>
<evidence type="ECO:0000259" key="6">
    <source>
        <dbReference type="PROSITE" id="PS50888"/>
    </source>
</evidence>
<dbReference type="Gene3D" id="4.10.280.10">
    <property type="entry name" value="Helix-loop-helix DNA-binding domain"/>
    <property type="match status" value="1"/>
</dbReference>
<evidence type="ECO:0000256" key="5">
    <source>
        <dbReference type="SAM" id="MobiDB-lite"/>
    </source>
</evidence>
<dbReference type="AlphaFoldDB" id="A0A6V7NUU2"/>
<evidence type="ECO:0000256" key="2">
    <source>
        <dbReference type="ARBA" id="ARBA00023015"/>
    </source>
</evidence>
<accession>A0A6V7NUU2</accession>
<dbReference type="PROSITE" id="PS50888">
    <property type="entry name" value="BHLH"/>
    <property type="match status" value="1"/>
</dbReference>
<dbReference type="EMBL" id="LR862142">
    <property type="protein sequence ID" value="CAD1822383.1"/>
    <property type="molecule type" value="Genomic_DNA"/>
</dbReference>
<dbReference type="InterPro" id="IPR036638">
    <property type="entry name" value="HLH_DNA-bd_sf"/>
</dbReference>
<dbReference type="Pfam" id="PF00010">
    <property type="entry name" value="HLH"/>
    <property type="match status" value="1"/>
</dbReference>
<evidence type="ECO:0000313" key="7">
    <source>
        <dbReference type="EMBL" id="CAD1822383.1"/>
    </source>
</evidence>
<dbReference type="PANTHER" id="PTHR45959">
    <property type="entry name" value="BHLH TRANSCRIPTION FACTOR"/>
    <property type="match status" value="1"/>
</dbReference>
<keyword evidence="4" id="KW-0175">Coiled coil</keyword>
<feature type="domain" description="BHLH" evidence="6">
    <location>
        <begin position="81"/>
        <end position="130"/>
    </location>
</feature>